<dbReference type="EMBL" id="JBHTCP010000013">
    <property type="protein sequence ID" value="MFC7371552.1"/>
    <property type="molecule type" value="Genomic_DNA"/>
</dbReference>
<dbReference type="InterPro" id="IPR011037">
    <property type="entry name" value="Pyrv_Knase-like_insert_dom_sf"/>
</dbReference>
<comment type="caution">
    <text evidence="2">The sequence shown here is derived from an EMBL/GenBank/DDBJ whole genome shotgun (WGS) entry which is preliminary data.</text>
</comment>
<organism evidence="2 3">
    <name type="scientific">Fictibacillus iocasae</name>
    <dbReference type="NCBI Taxonomy" id="2715437"/>
    <lineage>
        <taxon>Bacteria</taxon>
        <taxon>Bacillati</taxon>
        <taxon>Bacillota</taxon>
        <taxon>Bacilli</taxon>
        <taxon>Bacillales</taxon>
        <taxon>Fictibacillaceae</taxon>
        <taxon>Fictibacillus</taxon>
    </lineage>
</organism>
<protein>
    <submittedName>
        <fullName evidence="2">MOSC domain-containing protein</fullName>
    </submittedName>
</protein>
<dbReference type="InterPro" id="IPR052353">
    <property type="entry name" value="Benzoxazolinone_Detox_Enz"/>
</dbReference>
<reference evidence="3" key="1">
    <citation type="journal article" date="2019" name="Int. J. Syst. Evol. Microbiol.">
        <title>The Global Catalogue of Microorganisms (GCM) 10K type strain sequencing project: providing services to taxonomists for standard genome sequencing and annotation.</title>
        <authorList>
            <consortium name="The Broad Institute Genomics Platform"/>
            <consortium name="The Broad Institute Genome Sequencing Center for Infectious Disease"/>
            <person name="Wu L."/>
            <person name="Ma J."/>
        </authorList>
    </citation>
    <scope>NUCLEOTIDE SEQUENCE [LARGE SCALE GENOMIC DNA]</scope>
    <source>
        <strain evidence="3">NBRC 106396</strain>
    </source>
</reference>
<evidence type="ECO:0000259" key="1">
    <source>
        <dbReference type="PROSITE" id="PS51340"/>
    </source>
</evidence>
<keyword evidence="3" id="KW-1185">Reference proteome</keyword>
<accession>A0ABW2NLQ0</accession>
<dbReference type="PROSITE" id="PS51340">
    <property type="entry name" value="MOSC"/>
    <property type="match status" value="1"/>
</dbReference>
<dbReference type="Gene3D" id="2.40.33.20">
    <property type="entry name" value="PK beta-barrel domain-like"/>
    <property type="match status" value="1"/>
</dbReference>
<feature type="domain" description="MOSC" evidence="1">
    <location>
        <begin position="30"/>
        <end position="164"/>
    </location>
</feature>
<dbReference type="Pfam" id="PF03473">
    <property type="entry name" value="MOSC"/>
    <property type="match status" value="1"/>
</dbReference>
<dbReference type="RefSeq" id="WP_379748221.1">
    <property type="nucleotide sequence ID" value="NZ_JBHTCP010000013.1"/>
</dbReference>
<dbReference type="SUPFAM" id="SSF50800">
    <property type="entry name" value="PK beta-barrel domain-like"/>
    <property type="match status" value="1"/>
</dbReference>
<evidence type="ECO:0000313" key="2">
    <source>
        <dbReference type="EMBL" id="MFC7371552.1"/>
    </source>
</evidence>
<evidence type="ECO:0000313" key="3">
    <source>
        <dbReference type="Proteomes" id="UP001596549"/>
    </source>
</evidence>
<dbReference type="Proteomes" id="UP001596549">
    <property type="component" value="Unassembled WGS sequence"/>
</dbReference>
<gene>
    <name evidence="2" type="ORF">ACFQPF_07675</name>
</gene>
<sequence>MKCLVASLNVGLPGVLVVNGKEVRSAFKKQPAENPVFLHSLHFEGDGQGNLEVHGGVDKAACAYPFEHYAYWESELGTVMPAASFGENLTLAGMTEDRVCIGDIWRIGEAIVQVSEPRQPCAKLGARHNRPDLVKKVADTGFTGYYFRVLQEGYVKKGDNPVLKERPYPNLTVRFMNLAIYKKPSQADLNQILECEALAEGLRQFMEKKMRNLFPAS</sequence>
<dbReference type="PANTHER" id="PTHR30212">
    <property type="entry name" value="PROTEIN YIIM"/>
    <property type="match status" value="1"/>
</dbReference>
<dbReference type="InterPro" id="IPR005302">
    <property type="entry name" value="MoCF_Sase_C"/>
</dbReference>
<dbReference type="PANTHER" id="PTHR30212:SF2">
    <property type="entry name" value="PROTEIN YIIM"/>
    <property type="match status" value="1"/>
</dbReference>
<name>A0ABW2NLQ0_9BACL</name>
<proteinExistence type="predicted"/>